<evidence type="ECO:0000313" key="2">
    <source>
        <dbReference type="EMBL" id="MBW0570000.1"/>
    </source>
</evidence>
<proteinExistence type="predicted"/>
<protein>
    <submittedName>
        <fullName evidence="2">Uncharacterized protein</fullName>
    </submittedName>
</protein>
<sequence>MAQKGWFLLEGPEPPRKKKDTPRARKKDKDLGVGDMEELARVPKDGRIWPEAIKGQGIVIWPKFHRAQEGPKFAIKIWYGKLAPTWSQAGIATTPKEEGHSLWL</sequence>
<gene>
    <name evidence="2" type="ORF">O181_109715</name>
</gene>
<dbReference type="Proteomes" id="UP000765509">
    <property type="component" value="Unassembled WGS sequence"/>
</dbReference>
<reference evidence="2" key="1">
    <citation type="submission" date="2021-03" db="EMBL/GenBank/DDBJ databases">
        <title>Draft genome sequence of rust myrtle Austropuccinia psidii MF-1, a brazilian biotype.</title>
        <authorList>
            <person name="Quecine M.C."/>
            <person name="Pachon D.M.R."/>
            <person name="Bonatelli M.L."/>
            <person name="Correr F.H."/>
            <person name="Franceschini L.M."/>
            <person name="Leite T.F."/>
            <person name="Margarido G.R.A."/>
            <person name="Almeida C.A."/>
            <person name="Ferrarezi J.A."/>
            <person name="Labate C.A."/>
        </authorList>
    </citation>
    <scope>NUCLEOTIDE SEQUENCE</scope>
    <source>
        <strain evidence="2">MF-1</strain>
    </source>
</reference>
<dbReference type="EMBL" id="AVOT02085441">
    <property type="protein sequence ID" value="MBW0570000.1"/>
    <property type="molecule type" value="Genomic_DNA"/>
</dbReference>
<accession>A0A9Q3JUY0</accession>
<organism evidence="2 3">
    <name type="scientific">Austropuccinia psidii MF-1</name>
    <dbReference type="NCBI Taxonomy" id="1389203"/>
    <lineage>
        <taxon>Eukaryota</taxon>
        <taxon>Fungi</taxon>
        <taxon>Dikarya</taxon>
        <taxon>Basidiomycota</taxon>
        <taxon>Pucciniomycotina</taxon>
        <taxon>Pucciniomycetes</taxon>
        <taxon>Pucciniales</taxon>
        <taxon>Sphaerophragmiaceae</taxon>
        <taxon>Austropuccinia</taxon>
    </lineage>
</organism>
<name>A0A9Q3JUY0_9BASI</name>
<evidence type="ECO:0000313" key="3">
    <source>
        <dbReference type="Proteomes" id="UP000765509"/>
    </source>
</evidence>
<evidence type="ECO:0000256" key="1">
    <source>
        <dbReference type="SAM" id="MobiDB-lite"/>
    </source>
</evidence>
<feature type="compositionally biased region" description="Basic and acidic residues" evidence="1">
    <location>
        <begin position="21"/>
        <end position="36"/>
    </location>
</feature>
<keyword evidence="3" id="KW-1185">Reference proteome</keyword>
<dbReference type="AlphaFoldDB" id="A0A9Q3JUY0"/>
<comment type="caution">
    <text evidence="2">The sequence shown here is derived from an EMBL/GenBank/DDBJ whole genome shotgun (WGS) entry which is preliminary data.</text>
</comment>
<feature type="region of interest" description="Disordered" evidence="1">
    <location>
        <begin position="1"/>
        <end position="36"/>
    </location>
</feature>